<keyword evidence="3" id="KW-1185">Reference proteome</keyword>
<dbReference type="Proteomes" id="UP000232883">
    <property type="component" value="Chromosome"/>
</dbReference>
<reference evidence="2 3" key="1">
    <citation type="submission" date="2017-11" db="EMBL/GenBank/DDBJ databases">
        <title>Taxonomic description and genome sequences of Spirosoma HA7 sp. nov., isolated from pollen microhabitat of Corylus avellana.</title>
        <authorList>
            <person name="Ambika Manirajan B."/>
            <person name="Suarez C."/>
            <person name="Ratering S."/>
            <person name="Geissler-Plaum R."/>
            <person name="Cardinale M."/>
            <person name="Sylvia S."/>
        </authorList>
    </citation>
    <scope>NUCLEOTIDE SEQUENCE [LARGE SCALE GENOMIC DNA]</scope>
    <source>
        <strain evidence="2 3">HA7</strain>
    </source>
</reference>
<evidence type="ECO:0000259" key="1">
    <source>
        <dbReference type="Pfam" id="PF22292"/>
    </source>
</evidence>
<evidence type="ECO:0000313" key="2">
    <source>
        <dbReference type="EMBL" id="AUD03251.1"/>
    </source>
</evidence>
<dbReference type="InterPro" id="IPR054238">
    <property type="entry name" value="DUF6965"/>
</dbReference>
<evidence type="ECO:0000313" key="3">
    <source>
        <dbReference type="Proteomes" id="UP000232883"/>
    </source>
</evidence>
<dbReference type="KEGG" id="spir:CWM47_16260"/>
<dbReference type="OrthoDB" id="963978at2"/>
<organism evidence="2 3">
    <name type="scientific">Spirosoma pollinicola</name>
    <dbReference type="NCBI Taxonomy" id="2057025"/>
    <lineage>
        <taxon>Bacteria</taxon>
        <taxon>Pseudomonadati</taxon>
        <taxon>Bacteroidota</taxon>
        <taxon>Cytophagia</taxon>
        <taxon>Cytophagales</taxon>
        <taxon>Cytophagaceae</taxon>
        <taxon>Spirosoma</taxon>
    </lineage>
</organism>
<protein>
    <recommendedName>
        <fullName evidence="1">DUF6965 domain-containing protein</fullName>
    </recommendedName>
</protein>
<dbReference type="AlphaFoldDB" id="A0A2K8Z075"/>
<dbReference type="RefSeq" id="WP_100989284.1">
    <property type="nucleotide sequence ID" value="NZ_CP025096.1"/>
</dbReference>
<sequence>MQLCTEHQELINFFDNRPLPTGPQHINEYSVFLNLTAAVDNQLKQLQSDVEASQKSAAAMLFEVKFWLSKQ</sequence>
<proteinExistence type="predicted"/>
<dbReference type="Pfam" id="PF22292">
    <property type="entry name" value="DUF6965"/>
    <property type="match status" value="1"/>
</dbReference>
<gene>
    <name evidence="2" type="ORF">CWM47_16260</name>
</gene>
<accession>A0A2K8Z075</accession>
<dbReference type="EMBL" id="CP025096">
    <property type="protein sequence ID" value="AUD03251.1"/>
    <property type="molecule type" value="Genomic_DNA"/>
</dbReference>
<feature type="domain" description="DUF6965" evidence="1">
    <location>
        <begin position="6"/>
        <end position="64"/>
    </location>
</feature>
<name>A0A2K8Z075_9BACT</name>